<evidence type="ECO:0000259" key="6">
    <source>
        <dbReference type="PROSITE" id="PS50157"/>
    </source>
</evidence>
<dbReference type="GO" id="GO:0008270">
    <property type="term" value="F:zinc ion binding"/>
    <property type="evidence" value="ECO:0007669"/>
    <property type="project" value="UniProtKB-KW"/>
</dbReference>
<dbReference type="SUPFAM" id="SSF57667">
    <property type="entry name" value="beta-beta-alpha zinc fingers"/>
    <property type="match status" value="2"/>
</dbReference>
<evidence type="ECO:0000256" key="1">
    <source>
        <dbReference type="ARBA" id="ARBA00022723"/>
    </source>
</evidence>
<dbReference type="RefSeq" id="XP_008602670.1">
    <property type="nucleotide sequence ID" value="XM_008604448.1"/>
</dbReference>
<feature type="domain" description="C2H2-type" evidence="6">
    <location>
        <begin position="77"/>
        <end position="106"/>
    </location>
</feature>
<accession>J4VT15</accession>
<keyword evidence="2" id="KW-0677">Repeat</keyword>
<dbReference type="PROSITE" id="PS50157">
    <property type="entry name" value="ZINC_FINGER_C2H2_2"/>
    <property type="match status" value="5"/>
</dbReference>
<dbReference type="Pfam" id="PF00096">
    <property type="entry name" value="zf-C2H2"/>
    <property type="match status" value="2"/>
</dbReference>
<feature type="domain" description="C2H2-type" evidence="6">
    <location>
        <begin position="27"/>
        <end position="55"/>
    </location>
</feature>
<keyword evidence="8" id="KW-1185">Reference proteome</keyword>
<dbReference type="AlphaFoldDB" id="J4VT15"/>
<dbReference type="HOGENOM" id="CLU_033740_0_0_1"/>
<dbReference type="InterPro" id="IPR036236">
    <property type="entry name" value="Znf_C2H2_sf"/>
</dbReference>
<keyword evidence="4" id="KW-0862">Zinc</keyword>
<dbReference type="InterPro" id="IPR013087">
    <property type="entry name" value="Znf_C2H2_type"/>
</dbReference>
<evidence type="ECO:0000256" key="2">
    <source>
        <dbReference type="ARBA" id="ARBA00022737"/>
    </source>
</evidence>
<feature type="domain" description="C2H2-type" evidence="6">
    <location>
        <begin position="52"/>
        <end position="76"/>
    </location>
</feature>
<keyword evidence="3 5" id="KW-0863">Zinc-finger</keyword>
<evidence type="ECO:0000313" key="7">
    <source>
        <dbReference type="EMBL" id="EJP61710.1"/>
    </source>
</evidence>
<dbReference type="PANTHER" id="PTHR24379:SF121">
    <property type="entry name" value="C2H2-TYPE DOMAIN-CONTAINING PROTEIN"/>
    <property type="match status" value="1"/>
</dbReference>
<dbReference type="PANTHER" id="PTHR24379">
    <property type="entry name" value="KRAB AND ZINC FINGER DOMAIN-CONTAINING"/>
    <property type="match status" value="1"/>
</dbReference>
<evidence type="ECO:0000256" key="5">
    <source>
        <dbReference type="PROSITE-ProRule" id="PRU00042"/>
    </source>
</evidence>
<reference evidence="7 8" key="1">
    <citation type="journal article" date="2012" name="Sci. Rep.">
        <title>Genomic perspectives on the evolution of fungal entomopathogenicity in Beauveria bassiana.</title>
        <authorList>
            <person name="Xiao G."/>
            <person name="Ying S.H."/>
            <person name="Zheng P."/>
            <person name="Wang Z.L."/>
            <person name="Zhang S."/>
            <person name="Xie X.Q."/>
            <person name="Shang Y."/>
            <person name="St Leger R.J."/>
            <person name="Zhao G.P."/>
            <person name="Wang C."/>
            <person name="Feng M.G."/>
        </authorList>
    </citation>
    <scope>NUCLEOTIDE SEQUENCE [LARGE SCALE GENOMIC DNA]</scope>
    <source>
        <strain evidence="7 8">ARSEF 2860</strain>
    </source>
</reference>
<dbReference type="EMBL" id="JH725200">
    <property type="protein sequence ID" value="EJP61710.1"/>
    <property type="molecule type" value="Genomic_DNA"/>
</dbReference>
<proteinExistence type="predicted"/>
<evidence type="ECO:0000256" key="3">
    <source>
        <dbReference type="ARBA" id="ARBA00022771"/>
    </source>
</evidence>
<dbReference type="GeneID" id="19892363"/>
<dbReference type="Proteomes" id="UP000002762">
    <property type="component" value="Unassembled WGS sequence"/>
</dbReference>
<dbReference type="OrthoDB" id="6105938at2759"/>
<feature type="domain" description="C2H2-type" evidence="6">
    <location>
        <begin position="105"/>
        <end position="132"/>
    </location>
</feature>
<dbReference type="SMART" id="SM00355">
    <property type="entry name" value="ZnF_C2H2"/>
    <property type="match status" value="7"/>
</dbReference>
<name>J4VT15_BEAB2</name>
<dbReference type="Gene3D" id="3.30.160.60">
    <property type="entry name" value="Classic Zinc Finger"/>
    <property type="match status" value="3"/>
</dbReference>
<sequence>MFFCDVCNAVFLRQSAEKQHKKATKHCFCRDCDKALASSTDLQNHIRAVHCYKCPTCSKNLVSRLSLASHQRTQRHCYCGDCNKVFKTDQGLKSHIQVLLHSTEFRCCDCDRQFNTGAALDQHLQYKVHERPAATNRSEAQKTTKEIEATSFCCSKCCRTFATEWSLEQHLGSLAHRPLGSLGCFAGASCKKRFCSLSAVLHHLESGACSSGMDYDQLKILITQYDTERLITKMPPHGTAFLEAQSDVVSILMRTPSSLSLSSTSDGCLTPISGSISDWTLLISQSPSHRCPFCPLHRRPFRDATALQHHIQSAAHQEPFIYCPAAISGSENGNSKAIRKFKTVSALAQHLESGACIGGEASFWEAIKYIDTRLQNMGMPFRLTQGKET</sequence>
<evidence type="ECO:0000256" key="4">
    <source>
        <dbReference type="ARBA" id="ARBA00022833"/>
    </source>
</evidence>
<feature type="domain" description="C2H2-type" evidence="6">
    <location>
        <begin position="152"/>
        <end position="176"/>
    </location>
</feature>
<protein>
    <submittedName>
        <fullName evidence="7">Zinc finger protein</fullName>
    </submittedName>
</protein>
<dbReference type="PROSITE" id="PS00028">
    <property type="entry name" value="ZINC_FINGER_C2H2_1"/>
    <property type="match status" value="5"/>
</dbReference>
<dbReference type="STRING" id="655819.J4VT15"/>
<organism evidence="7 8">
    <name type="scientific">Beauveria bassiana (strain ARSEF 2860)</name>
    <name type="common">White muscardine disease fungus</name>
    <name type="synonym">Tritirachium shiotae</name>
    <dbReference type="NCBI Taxonomy" id="655819"/>
    <lineage>
        <taxon>Eukaryota</taxon>
        <taxon>Fungi</taxon>
        <taxon>Dikarya</taxon>
        <taxon>Ascomycota</taxon>
        <taxon>Pezizomycotina</taxon>
        <taxon>Sordariomycetes</taxon>
        <taxon>Hypocreomycetidae</taxon>
        <taxon>Hypocreales</taxon>
        <taxon>Cordycipitaceae</taxon>
        <taxon>Beauveria</taxon>
    </lineage>
</organism>
<gene>
    <name evidence="7" type="ORF">BBA_09351</name>
</gene>
<dbReference type="InParanoid" id="J4VT15"/>
<evidence type="ECO:0000313" key="8">
    <source>
        <dbReference type="Proteomes" id="UP000002762"/>
    </source>
</evidence>
<keyword evidence="1" id="KW-0479">Metal-binding</keyword>